<dbReference type="InterPro" id="IPR006139">
    <property type="entry name" value="D-isomer_2_OHA_DH_cat_dom"/>
</dbReference>
<reference evidence="7 8" key="1">
    <citation type="submission" date="2016-03" db="EMBL/GenBank/DDBJ databases">
        <title>Acinetobacter genomospecies 28 strain ANC 4149.</title>
        <authorList>
            <person name="Radolfova-Krizova L."/>
            <person name="Nemec A."/>
        </authorList>
    </citation>
    <scope>NUCLEOTIDE SEQUENCE [LARGE SCALE GENOMIC DNA]</scope>
    <source>
        <strain evidence="7 8">ANC 4149</strain>
    </source>
</reference>
<feature type="domain" description="D-isomer specific 2-hydroxyacid dehydrogenase NAD-binding" evidence="6">
    <location>
        <begin position="108"/>
        <end position="286"/>
    </location>
</feature>
<accession>A0A151Y4Y5</accession>
<evidence type="ECO:0000256" key="4">
    <source>
        <dbReference type="RuleBase" id="RU003719"/>
    </source>
</evidence>
<keyword evidence="2 4" id="KW-0560">Oxidoreductase</keyword>
<dbReference type="RefSeq" id="WP_067666983.1">
    <property type="nucleotide sequence ID" value="NZ_CBCSIK010000005.1"/>
</dbReference>
<dbReference type="Proteomes" id="UP000076276">
    <property type="component" value="Unassembled WGS sequence"/>
</dbReference>
<dbReference type="GO" id="GO:0051287">
    <property type="term" value="F:NAD binding"/>
    <property type="evidence" value="ECO:0007669"/>
    <property type="project" value="InterPro"/>
</dbReference>
<evidence type="ECO:0000313" key="8">
    <source>
        <dbReference type="Proteomes" id="UP000076276"/>
    </source>
</evidence>
<dbReference type="Pfam" id="PF02826">
    <property type="entry name" value="2-Hacid_dh_C"/>
    <property type="match status" value="1"/>
</dbReference>
<dbReference type="SUPFAM" id="SSF51735">
    <property type="entry name" value="NAD(P)-binding Rossmann-fold domains"/>
    <property type="match status" value="1"/>
</dbReference>
<dbReference type="InterPro" id="IPR006140">
    <property type="entry name" value="D-isomer_DH_NAD-bd"/>
</dbReference>
<dbReference type="PANTHER" id="PTHR43761">
    <property type="entry name" value="D-ISOMER SPECIFIC 2-HYDROXYACID DEHYDROGENASE FAMILY PROTEIN (AFU_ORTHOLOGUE AFUA_1G13630)"/>
    <property type="match status" value="1"/>
</dbReference>
<feature type="domain" description="D-isomer specific 2-hydroxyacid dehydrogenase catalytic" evidence="5">
    <location>
        <begin position="27"/>
        <end position="314"/>
    </location>
</feature>
<dbReference type="InterPro" id="IPR050418">
    <property type="entry name" value="D-iso_2-hydroxyacid_DH_PdxB"/>
</dbReference>
<comment type="caution">
    <text evidence="7">The sequence shown here is derived from an EMBL/GenBank/DDBJ whole genome shotgun (WGS) entry which is preliminary data.</text>
</comment>
<evidence type="ECO:0000259" key="6">
    <source>
        <dbReference type="Pfam" id="PF02826"/>
    </source>
</evidence>
<dbReference type="OrthoDB" id="9805416at2"/>
<dbReference type="InterPro" id="IPR029753">
    <property type="entry name" value="D-isomer_DH_CS"/>
</dbReference>
<dbReference type="EMBL" id="LUAW01000012">
    <property type="protein sequence ID" value="KYQ73066.1"/>
    <property type="molecule type" value="Genomic_DNA"/>
</dbReference>
<gene>
    <name evidence="7" type="ORF">AZH43_01745</name>
</gene>
<dbReference type="SUPFAM" id="SSF52283">
    <property type="entry name" value="Formate/glycerate dehydrogenase catalytic domain-like"/>
    <property type="match status" value="1"/>
</dbReference>
<comment type="similarity">
    <text evidence="1 4">Belongs to the D-isomer specific 2-hydroxyacid dehydrogenase family.</text>
</comment>
<evidence type="ECO:0000313" key="7">
    <source>
        <dbReference type="EMBL" id="KYQ73066.1"/>
    </source>
</evidence>
<evidence type="ECO:0000256" key="3">
    <source>
        <dbReference type="ARBA" id="ARBA00023027"/>
    </source>
</evidence>
<dbReference type="PANTHER" id="PTHR43761:SF1">
    <property type="entry name" value="D-ISOMER SPECIFIC 2-HYDROXYACID DEHYDROGENASE CATALYTIC DOMAIN-CONTAINING PROTEIN-RELATED"/>
    <property type="match status" value="1"/>
</dbReference>
<protein>
    <submittedName>
        <fullName evidence="7">Glycerate dehydrogenase</fullName>
    </submittedName>
</protein>
<evidence type="ECO:0000256" key="2">
    <source>
        <dbReference type="ARBA" id="ARBA00023002"/>
    </source>
</evidence>
<proteinExistence type="inferred from homology"/>
<dbReference type="InterPro" id="IPR036291">
    <property type="entry name" value="NAD(P)-bd_dom_sf"/>
</dbReference>
<dbReference type="PROSITE" id="PS00671">
    <property type="entry name" value="D_2_HYDROXYACID_DH_3"/>
    <property type="match status" value="1"/>
</dbReference>
<keyword evidence="3" id="KW-0520">NAD</keyword>
<dbReference type="GO" id="GO:0016616">
    <property type="term" value="F:oxidoreductase activity, acting on the CH-OH group of donors, NAD or NADP as acceptor"/>
    <property type="evidence" value="ECO:0007669"/>
    <property type="project" value="InterPro"/>
</dbReference>
<keyword evidence="8" id="KW-1185">Reference proteome</keyword>
<dbReference type="AlphaFoldDB" id="A0A151Y4Y5"/>
<dbReference type="STRING" id="1806892.AZH43_01745"/>
<dbReference type="CDD" id="cd12162">
    <property type="entry name" value="2-Hacid_dh_4"/>
    <property type="match status" value="1"/>
</dbReference>
<evidence type="ECO:0000256" key="1">
    <source>
        <dbReference type="ARBA" id="ARBA00005854"/>
    </source>
</evidence>
<evidence type="ECO:0000259" key="5">
    <source>
        <dbReference type="Pfam" id="PF00389"/>
    </source>
</evidence>
<sequence>MKAVYLDFESLDKNDLDFSGLHAVFDELALYPGTAPEQVLERVQQAEVIISNKVMVNAEIMQQCPQLKLILISATGTNNVDLLQAQQQGVTVCNCQGYGTSAVAQHTLMLMLNLATSFRQYDRAVQKGEWNKASQFCLLDFPIIELSGKTLGLVGYGELGKEVAKLAHAFGMKIMIASLPKRPAAAERVPFAELLPQVDFLSLHCPLTEDTQNLLDSAAFAQMKPSAFVINCARGGVVNEQALADALRSGQIAGAATDVLTVEPPKAGNVLLDSSIPNLIVTPHSAWGSVDARQRIVQQMIENVEAFKAGLPIRKVN</sequence>
<dbReference type="Gene3D" id="3.40.50.720">
    <property type="entry name" value="NAD(P)-binding Rossmann-like Domain"/>
    <property type="match status" value="2"/>
</dbReference>
<dbReference type="Pfam" id="PF00389">
    <property type="entry name" value="2-Hacid_dh"/>
    <property type="match status" value="1"/>
</dbReference>
<organism evidence="7 8">
    <name type="scientific">Acinetobacter pragensis</name>
    <dbReference type="NCBI Taxonomy" id="1806892"/>
    <lineage>
        <taxon>Bacteria</taxon>
        <taxon>Pseudomonadati</taxon>
        <taxon>Pseudomonadota</taxon>
        <taxon>Gammaproteobacteria</taxon>
        <taxon>Moraxellales</taxon>
        <taxon>Moraxellaceae</taxon>
        <taxon>Acinetobacter</taxon>
    </lineage>
</organism>
<name>A0A151Y4Y5_9GAMM</name>
<dbReference type="NCBIfam" id="NF005069">
    <property type="entry name" value="PRK06487.1"/>
    <property type="match status" value="1"/>
</dbReference>